<comment type="caution">
    <text evidence="2">The sequence shown here is derived from an EMBL/GenBank/DDBJ whole genome shotgun (WGS) entry which is preliminary data.</text>
</comment>
<evidence type="ECO:0000256" key="1">
    <source>
        <dbReference type="SAM" id="MobiDB-lite"/>
    </source>
</evidence>
<dbReference type="AlphaFoldDB" id="A0A9D4JEB6"/>
<feature type="region of interest" description="Disordered" evidence="1">
    <location>
        <begin position="82"/>
        <end position="104"/>
    </location>
</feature>
<reference evidence="2" key="1">
    <citation type="journal article" date="2019" name="bioRxiv">
        <title>The Genome of the Zebra Mussel, Dreissena polymorpha: A Resource for Invasive Species Research.</title>
        <authorList>
            <person name="McCartney M.A."/>
            <person name="Auch B."/>
            <person name="Kono T."/>
            <person name="Mallez S."/>
            <person name="Zhang Y."/>
            <person name="Obille A."/>
            <person name="Becker A."/>
            <person name="Abrahante J.E."/>
            <person name="Garbe J."/>
            <person name="Badalamenti J.P."/>
            <person name="Herman A."/>
            <person name="Mangelson H."/>
            <person name="Liachko I."/>
            <person name="Sullivan S."/>
            <person name="Sone E.D."/>
            <person name="Koren S."/>
            <person name="Silverstein K.A.T."/>
            <person name="Beckman K.B."/>
            <person name="Gohl D.M."/>
        </authorList>
    </citation>
    <scope>NUCLEOTIDE SEQUENCE</scope>
    <source>
        <strain evidence="2">Duluth1</strain>
        <tissue evidence="2">Whole animal</tissue>
    </source>
</reference>
<reference evidence="2" key="2">
    <citation type="submission" date="2020-11" db="EMBL/GenBank/DDBJ databases">
        <authorList>
            <person name="McCartney M.A."/>
            <person name="Auch B."/>
            <person name="Kono T."/>
            <person name="Mallez S."/>
            <person name="Becker A."/>
            <person name="Gohl D.M."/>
            <person name="Silverstein K.A.T."/>
            <person name="Koren S."/>
            <person name="Bechman K.B."/>
            <person name="Herman A."/>
            <person name="Abrahante J.E."/>
            <person name="Garbe J."/>
        </authorList>
    </citation>
    <scope>NUCLEOTIDE SEQUENCE</scope>
    <source>
        <strain evidence="2">Duluth1</strain>
        <tissue evidence="2">Whole animal</tissue>
    </source>
</reference>
<accession>A0A9D4JEB6</accession>
<proteinExistence type="predicted"/>
<protein>
    <submittedName>
        <fullName evidence="2">Uncharacterized protein</fullName>
    </submittedName>
</protein>
<organism evidence="2 3">
    <name type="scientific">Dreissena polymorpha</name>
    <name type="common">Zebra mussel</name>
    <name type="synonym">Mytilus polymorpha</name>
    <dbReference type="NCBI Taxonomy" id="45954"/>
    <lineage>
        <taxon>Eukaryota</taxon>
        <taxon>Metazoa</taxon>
        <taxon>Spiralia</taxon>
        <taxon>Lophotrochozoa</taxon>
        <taxon>Mollusca</taxon>
        <taxon>Bivalvia</taxon>
        <taxon>Autobranchia</taxon>
        <taxon>Heteroconchia</taxon>
        <taxon>Euheterodonta</taxon>
        <taxon>Imparidentia</taxon>
        <taxon>Neoheterodontei</taxon>
        <taxon>Myida</taxon>
        <taxon>Dreissenoidea</taxon>
        <taxon>Dreissenidae</taxon>
        <taxon>Dreissena</taxon>
    </lineage>
</organism>
<evidence type="ECO:0000313" key="2">
    <source>
        <dbReference type="EMBL" id="KAH3806734.1"/>
    </source>
</evidence>
<gene>
    <name evidence="2" type="ORF">DPMN_135058</name>
</gene>
<sequence length="104" mass="12142">MRQINSKLERLDGLMNRVNGKLEQVVMKGDGSLRETLKELIKEMKDDLLKSVINTIEIVESKVFENEQEYDALRSLLKTMESKVNDNDEANDRLEEMVKKQKRS</sequence>
<dbReference type="EMBL" id="JAIWYP010000006">
    <property type="protein sequence ID" value="KAH3806734.1"/>
    <property type="molecule type" value="Genomic_DNA"/>
</dbReference>
<dbReference type="Proteomes" id="UP000828390">
    <property type="component" value="Unassembled WGS sequence"/>
</dbReference>
<name>A0A9D4JEB6_DREPO</name>
<keyword evidence="3" id="KW-1185">Reference proteome</keyword>
<evidence type="ECO:0000313" key="3">
    <source>
        <dbReference type="Proteomes" id="UP000828390"/>
    </source>
</evidence>